<dbReference type="InterPro" id="IPR018253">
    <property type="entry name" value="DnaJ_domain_CS"/>
</dbReference>
<keyword evidence="2 11" id="KW-0479">Metal-binding</keyword>
<dbReference type="InterPro" id="IPR001305">
    <property type="entry name" value="HSP_DnaJ_Cys-rich_dom"/>
</dbReference>
<dbReference type="InterPro" id="IPR036410">
    <property type="entry name" value="HSP_DnaJ_Cys-rich_dom_sf"/>
</dbReference>
<dbReference type="GO" id="GO:0031072">
    <property type="term" value="F:heat shock protein binding"/>
    <property type="evidence" value="ECO:0007669"/>
    <property type="project" value="InterPro"/>
</dbReference>
<dbReference type="AlphaFoldDB" id="A0A410JUR9"/>
<feature type="repeat" description="CXXCXGXG motif" evidence="11">
    <location>
        <begin position="202"/>
        <end position="209"/>
    </location>
</feature>
<feature type="repeat" description="CXXCXGXG motif" evidence="11">
    <location>
        <begin position="166"/>
        <end position="173"/>
    </location>
</feature>
<comment type="similarity">
    <text evidence="9 11">Belongs to the DnaJ family.</text>
</comment>
<dbReference type="GO" id="GO:0051082">
    <property type="term" value="F:unfolded protein binding"/>
    <property type="evidence" value="ECO:0007669"/>
    <property type="project" value="UniProtKB-UniRule"/>
</dbReference>
<feature type="binding site" evidence="11">
    <location>
        <position position="188"/>
    </location>
    <ligand>
        <name>Zn(2+)</name>
        <dbReference type="ChEBI" id="CHEBI:29105"/>
        <label>2</label>
    </ligand>
</feature>
<dbReference type="KEGG" id="gtl:EP073_00565"/>
<evidence type="ECO:0000256" key="10">
    <source>
        <dbReference type="ARBA" id="ARBA00067609"/>
    </source>
</evidence>
<evidence type="ECO:0000256" key="12">
    <source>
        <dbReference type="PROSITE-ProRule" id="PRU00546"/>
    </source>
</evidence>
<evidence type="ECO:0000259" key="13">
    <source>
        <dbReference type="PROSITE" id="PS50076"/>
    </source>
</evidence>
<evidence type="ECO:0000313" key="15">
    <source>
        <dbReference type="EMBL" id="QAR31944.1"/>
    </source>
</evidence>
<feature type="repeat" description="CXXCXGXG motif" evidence="11">
    <location>
        <begin position="150"/>
        <end position="157"/>
    </location>
</feature>
<keyword evidence="7 11" id="KW-0143">Chaperone</keyword>
<evidence type="ECO:0000259" key="14">
    <source>
        <dbReference type="PROSITE" id="PS51188"/>
    </source>
</evidence>
<proteinExistence type="inferred from homology"/>
<gene>
    <name evidence="11 15" type="primary">dnaJ</name>
    <name evidence="15" type="ORF">EP073_00565</name>
</gene>
<evidence type="ECO:0000256" key="5">
    <source>
        <dbReference type="ARBA" id="ARBA00022833"/>
    </source>
</evidence>
<dbReference type="Gene3D" id="2.10.230.10">
    <property type="entry name" value="Heat shock protein DnaJ, cysteine-rich domain"/>
    <property type="match status" value="1"/>
</dbReference>
<dbReference type="PANTHER" id="PTHR43096">
    <property type="entry name" value="DNAJ HOMOLOG 1, MITOCHONDRIAL-RELATED"/>
    <property type="match status" value="1"/>
</dbReference>
<feature type="zinc finger region" description="CR-type" evidence="12">
    <location>
        <begin position="137"/>
        <end position="214"/>
    </location>
</feature>
<dbReference type="RefSeq" id="WP_128465231.1">
    <property type="nucleotide sequence ID" value="NZ_CP035108.1"/>
</dbReference>
<keyword evidence="6 11" id="KW-0346">Stress response</keyword>
<dbReference type="GO" id="GO:0042026">
    <property type="term" value="P:protein refolding"/>
    <property type="evidence" value="ECO:0007669"/>
    <property type="project" value="TreeGrafter"/>
</dbReference>
<evidence type="ECO:0000256" key="1">
    <source>
        <dbReference type="ARBA" id="ARBA00022705"/>
    </source>
</evidence>
<comment type="function">
    <text evidence="8 11">Participates actively in the response to hyperosmotic and heat shock by preventing the aggregation of stress-denatured proteins and by disaggregating proteins, also in an autonomous, DnaK-independent fashion. Unfolded proteins bind initially to DnaJ; upon interaction with the DnaJ-bound protein, DnaK hydrolyzes its bound ATP, resulting in the formation of a stable complex. GrpE releases ADP from DnaK; ATP binding to DnaK triggers the release of the substrate protein, thus completing the reaction cycle. Several rounds of ATP-dependent interactions between DnaJ, DnaK and GrpE are required for fully efficient folding. Also involved, together with DnaK and GrpE, in the DNA replication of plasmids through activation of initiation proteins.</text>
</comment>
<dbReference type="GO" id="GO:0005524">
    <property type="term" value="F:ATP binding"/>
    <property type="evidence" value="ECO:0007669"/>
    <property type="project" value="InterPro"/>
</dbReference>
<dbReference type="GO" id="GO:0006260">
    <property type="term" value="P:DNA replication"/>
    <property type="evidence" value="ECO:0007669"/>
    <property type="project" value="UniProtKB-KW"/>
</dbReference>
<evidence type="ECO:0000256" key="4">
    <source>
        <dbReference type="ARBA" id="ARBA00022771"/>
    </source>
</evidence>
<dbReference type="InterPro" id="IPR001623">
    <property type="entry name" value="DnaJ_domain"/>
</dbReference>
<keyword evidence="5 11" id="KW-0862">Zinc</keyword>
<dbReference type="Pfam" id="PF00226">
    <property type="entry name" value="DnaJ"/>
    <property type="match status" value="1"/>
</dbReference>
<dbReference type="Pfam" id="PF01556">
    <property type="entry name" value="DnaJ_C"/>
    <property type="match status" value="1"/>
</dbReference>
<accession>A0A410JUR9</accession>
<dbReference type="NCBIfam" id="NF008035">
    <property type="entry name" value="PRK10767.1"/>
    <property type="match status" value="1"/>
</dbReference>
<keyword evidence="11" id="KW-0963">Cytoplasm</keyword>
<keyword evidence="4 11" id="KW-0863">Zinc-finger</keyword>
<feature type="binding site" evidence="11">
    <location>
        <position position="166"/>
    </location>
    <ligand>
        <name>Zn(2+)</name>
        <dbReference type="ChEBI" id="CHEBI:29105"/>
        <label>2</label>
    </ligand>
</feature>
<dbReference type="SUPFAM" id="SSF49493">
    <property type="entry name" value="HSP40/DnaJ peptide-binding domain"/>
    <property type="match status" value="2"/>
</dbReference>
<feature type="binding site" evidence="11">
    <location>
        <position position="205"/>
    </location>
    <ligand>
        <name>Zn(2+)</name>
        <dbReference type="ChEBI" id="CHEBI:29105"/>
        <label>1</label>
    </ligand>
</feature>
<dbReference type="OrthoDB" id="9779889at2"/>
<feature type="binding site" evidence="11">
    <location>
        <position position="153"/>
    </location>
    <ligand>
        <name>Zn(2+)</name>
        <dbReference type="ChEBI" id="CHEBI:29105"/>
        <label>1</label>
    </ligand>
</feature>
<dbReference type="SUPFAM" id="SSF46565">
    <property type="entry name" value="Chaperone J-domain"/>
    <property type="match status" value="1"/>
</dbReference>
<dbReference type="PROSITE" id="PS51188">
    <property type="entry name" value="ZF_CR"/>
    <property type="match status" value="1"/>
</dbReference>
<dbReference type="GO" id="GO:0009408">
    <property type="term" value="P:response to heat"/>
    <property type="evidence" value="ECO:0007669"/>
    <property type="project" value="InterPro"/>
</dbReference>
<evidence type="ECO:0000313" key="16">
    <source>
        <dbReference type="Proteomes" id="UP000287502"/>
    </source>
</evidence>
<name>A0A410JUR9_9BACT</name>
<feature type="binding site" evidence="11">
    <location>
        <position position="202"/>
    </location>
    <ligand>
        <name>Zn(2+)</name>
        <dbReference type="ChEBI" id="CHEBI:29105"/>
        <label>1</label>
    </ligand>
</feature>
<comment type="cofactor">
    <cofactor evidence="11">
        <name>Zn(2+)</name>
        <dbReference type="ChEBI" id="CHEBI:29105"/>
    </cofactor>
    <text evidence="11">Binds 2 Zn(2+) ions per monomer.</text>
</comment>
<sequence length="373" mass="40737">MNRDYYEILGINKNASEAEIKKAYRKLAMEYHPDRNPGNKEAEDKFRELSEAYEVLSDPQKRAQFDQYGRVFDNNGFSGGSGSYGGAGAETIFEEFFGDVFGDFFGSAGRSRKKSRPTRGGDIKLRHEIEFEQAVFGCDIEVSVPRIVECTKCGGTGAEDGGIETCATCRGTGVIQNRQGLFAITTTCSSCGGTGKVIKNVCKECKGEGAKRIHKKLSVKVPAGIEDGMTIRISGEGNHGRNGGPAGDLYIAVSVKGHKFFRRDGRDIYLELPLSAVDAMLGKSIEIPTLEGKDEIKIKPGSQPGDVITLKGKGIADVQGYGVGNQYIELKVIIPTKLTKKQKDLLAKFEADSNEDTYKTDRSLFDKIKDFFG</sequence>
<keyword evidence="16" id="KW-1185">Reference proteome</keyword>
<dbReference type="SMART" id="SM00271">
    <property type="entry name" value="DnaJ"/>
    <property type="match status" value="1"/>
</dbReference>
<feature type="binding site" evidence="11">
    <location>
        <position position="150"/>
    </location>
    <ligand>
        <name>Zn(2+)</name>
        <dbReference type="ChEBI" id="CHEBI:29105"/>
        <label>1</label>
    </ligand>
</feature>
<dbReference type="HAMAP" id="MF_01152">
    <property type="entry name" value="DnaJ"/>
    <property type="match status" value="1"/>
</dbReference>
<comment type="subcellular location">
    <subcellularLocation>
        <location evidence="11">Cytoplasm</location>
    </subcellularLocation>
</comment>
<dbReference type="NCBIfam" id="TIGR02349">
    <property type="entry name" value="DnaJ_bact"/>
    <property type="match status" value="1"/>
</dbReference>
<protein>
    <recommendedName>
        <fullName evidence="10 11">Chaperone protein DnaJ</fullName>
    </recommendedName>
</protein>
<dbReference type="InterPro" id="IPR002939">
    <property type="entry name" value="DnaJ_C"/>
</dbReference>
<dbReference type="PRINTS" id="PR00625">
    <property type="entry name" value="JDOMAIN"/>
</dbReference>
<dbReference type="CDD" id="cd10719">
    <property type="entry name" value="DnaJ_zf"/>
    <property type="match status" value="1"/>
</dbReference>
<feature type="binding site" evidence="11">
    <location>
        <position position="191"/>
    </location>
    <ligand>
        <name>Zn(2+)</name>
        <dbReference type="ChEBI" id="CHEBI:29105"/>
        <label>2</label>
    </ligand>
</feature>
<dbReference type="EMBL" id="CP035108">
    <property type="protein sequence ID" value="QAR31944.1"/>
    <property type="molecule type" value="Genomic_DNA"/>
</dbReference>
<dbReference type="FunFam" id="2.10.230.10:FF:000002">
    <property type="entry name" value="Molecular chaperone DnaJ"/>
    <property type="match status" value="1"/>
</dbReference>
<dbReference type="Pfam" id="PF00684">
    <property type="entry name" value="DnaJ_CXXCXGXG"/>
    <property type="match status" value="1"/>
</dbReference>
<evidence type="ECO:0000256" key="8">
    <source>
        <dbReference type="ARBA" id="ARBA00053423"/>
    </source>
</evidence>
<organism evidence="15 16">
    <name type="scientific">Geovibrio thiophilus</name>
    <dbReference type="NCBI Taxonomy" id="139438"/>
    <lineage>
        <taxon>Bacteria</taxon>
        <taxon>Pseudomonadati</taxon>
        <taxon>Deferribacterota</taxon>
        <taxon>Deferribacteres</taxon>
        <taxon>Deferribacterales</taxon>
        <taxon>Geovibrionaceae</taxon>
        <taxon>Geovibrio</taxon>
    </lineage>
</organism>
<dbReference type="PROSITE" id="PS50076">
    <property type="entry name" value="DNAJ_2"/>
    <property type="match status" value="1"/>
</dbReference>
<dbReference type="PANTHER" id="PTHR43096:SF52">
    <property type="entry name" value="DNAJ HOMOLOG 1, MITOCHONDRIAL-RELATED"/>
    <property type="match status" value="1"/>
</dbReference>
<evidence type="ECO:0000256" key="2">
    <source>
        <dbReference type="ARBA" id="ARBA00022723"/>
    </source>
</evidence>
<dbReference type="PROSITE" id="PS00636">
    <property type="entry name" value="DNAJ_1"/>
    <property type="match status" value="1"/>
</dbReference>
<feature type="repeat" description="CXXCXGXG motif" evidence="11">
    <location>
        <begin position="188"/>
        <end position="195"/>
    </location>
</feature>
<keyword evidence="3 11" id="KW-0677">Repeat</keyword>
<evidence type="ECO:0000256" key="3">
    <source>
        <dbReference type="ARBA" id="ARBA00022737"/>
    </source>
</evidence>
<keyword evidence="1 11" id="KW-0235">DNA replication</keyword>
<dbReference type="Proteomes" id="UP000287502">
    <property type="component" value="Chromosome"/>
</dbReference>
<dbReference type="CDD" id="cd10747">
    <property type="entry name" value="DnaJ_C"/>
    <property type="match status" value="1"/>
</dbReference>
<dbReference type="SUPFAM" id="SSF57938">
    <property type="entry name" value="DnaJ/Hsp40 cysteine-rich domain"/>
    <property type="match status" value="1"/>
</dbReference>
<feature type="domain" description="J" evidence="13">
    <location>
        <begin position="4"/>
        <end position="69"/>
    </location>
</feature>
<dbReference type="Gene3D" id="1.10.287.110">
    <property type="entry name" value="DnaJ domain"/>
    <property type="match status" value="1"/>
</dbReference>
<dbReference type="InterPro" id="IPR008971">
    <property type="entry name" value="HSP40/DnaJ_pept-bd"/>
</dbReference>
<dbReference type="GO" id="GO:0008270">
    <property type="term" value="F:zinc ion binding"/>
    <property type="evidence" value="ECO:0007669"/>
    <property type="project" value="UniProtKB-UniRule"/>
</dbReference>
<dbReference type="FunFam" id="2.60.260.20:FF:000005">
    <property type="entry name" value="Chaperone protein dnaJ 1, mitochondrial"/>
    <property type="match status" value="1"/>
</dbReference>
<reference evidence="15 16" key="1">
    <citation type="submission" date="2019-01" db="EMBL/GenBank/DDBJ databases">
        <title>Geovibrio thiophilus DSM 11263, complete genome.</title>
        <authorList>
            <person name="Spring S."/>
            <person name="Bunk B."/>
            <person name="Sproer C."/>
        </authorList>
    </citation>
    <scope>NUCLEOTIDE SEQUENCE [LARGE SCALE GENOMIC DNA]</scope>
    <source>
        <strain evidence="15 16">DSM 11263</strain>
    </source>
</reference>
<evidence type="ECO:0000256" key="9">
    <source>
        <dbReference type="ARBA" id="ARBA00061004"/>
    </source>
</evidence>
<dbReference type="InterPro" id="IPR012724">
    <property type="entry name" value="DnaJ"/>
</dbReference>
<feature type="binding site" evidence="11">
    <location>
        <position position="169"/>
    </location>
    <ligand>
        <name>Zn(2+)</name>
        <dbReference type="ChEBI" id="CHEBI:29105"/>
        <label>2</label>
    </ligand>
</feature>
<dbReference type="FunFam" id="1.10.287.110:FF:000034">
    <property type="entry name" value="Chaperone protein DnaJ"/>
    <property type="match status" value="1"/>
</dbReference>
<feature type="domain" description="CR-type" evidence="14">
    <location>
        <begin position="137"/>
        <end position="214"/>
    </location>
</feature>
<dbReference type="InterPro" id="IPR036869">
    <property type="entry name" value="J_dom_sf"/>
</dbReference>
<comment type="domain">
    <text evidence="11">The J domain is necessary and sufficient to stimulate DnaK ATPase activity. Zinc center 1 plays an important role in the autonomous, DnaK-independent chaperone activity of DnaJ. Zinc center 2 is essential for interaction with DnaK and for DnaJ activity.</text>
</comment>
<dbReference type="Gene3D" id="2.60.260.20">
    <property type="entry name" value="Urease metallochaperone UreE, N-terminal domain"/>
    <property type="match status" value="2"/>
</dbReference>
<evidence type="ECO:0000256" key="7">
    <source>
        <dbReference type="ARBA" id="ARBA00023186"/>
    </source>
</evidence>
<evidence type="ECO:0000256" key="11">
    <source>
        <dbReference type="HAMAP-Rule" id="MF_01152"/>
    </source>
</evidence>
<dbReference type="CDD" id="cd06257">
    <property type="entry name" value="DnaJ"/>
    <property type="match status" value="1"/>
</dbReference>
<dbReference type="GO" id="GO:0005737">
    <property type="term" value="C:cytoplasm"/>
    <property type="evidence" value="ECO:0007669"/>
    <property type="project" value="UniProtKB-SubCell"/>
</dbReference>
<evidence type="ECO:0000256" key="6">
    <source>
        <dbReference type="ARBA" id="ARBA00023016"/>
    </source>
</evidence>
<comment type="subunit">
    <text evidence="11">Homodimer.</text>
</comment>